<dbReference type="InterPro" id="IPR039210">
    <property type="entry name" value="OGFOD3"/>
</dbReference>
<dbReference type="GO" id="GO:0005506">
    <property type="term" value="F:iron ion binding"/>
    <property type="evidence" value="ECO:0007669"/>
    <property type="project" value="InterPro"/>
</dbReference>
<name>A0A7K7LAE4_9AVES</name>
<dbReference type="Pfam" id="PF13640">
    <property type="entry name" value="2OG-FeII_Oxy_3"/>
    <property type="match status" value="1"/>
</dbReference>
<dbReference type="PANTHER" id="PTHR14650:SF1">
    <property type="entry name" value="2-OXOGLUTARATE AND IRON-DEPENDENT OXYGENASE DOMAIN-CONTAINING PROTEIN 3"/>
    <property type="match status" value="1"/>
</dbReference>
<dbReference type="GO" id="GO:0031418">
    <property type="term" value="F:L-ascorbic acid binding"/>
    <property type="evidence" value="ECO:0007669"/>
    <property type="project" value="InterPro"/>
</dbReference>
<keyword evidence="4" id="KW-0560">Oxidoreductase</keyword>
<evidence type="ECO:0000256" key="4">
    <source>
        <dbReference type="ARBA" id="ARBA00023002"/>
    </source>
</evidence>
<keyword evidence="8" id="KW-1185">Reference proteome</keyword>
<dbReference type="AlphaFoldDB" id="A0A7K7LAE4"/>
<dbReference type="InterPro" id="IPR044862">
    <property type="entry name" value="Pro_4_hyd_alph_FE2OG_OXY"/>
</dbReference>
<dbReference type="InterPro" id="IPR005123">
    <property type="entry name" value="Oxoglu/Fe-dep_dioxygenase_dom"/>
</dbReference>
<dbReference type="GO" id="GO:0016020">
    <property type="term" value="C:membrane"/>
    <property type="evidence" value="ECO:0007669"/>
    <property type="project" value="TreeGrafter"/>
</dbReference>
<keyword evidence="5" id="KW-0408">Iron</keyword>
<reference evidence="7 8" key="1">
    <citation type="submission" date="2019-09" db="EMBL/GenBank/DDBJ databases">
        <title>Bird 10,000 Genomes (B10K) Project - Family phase.</title>
        <authorList>
            <person name="Zhang G."/>
        </authorList>
    </citation>
    <scope>NUCLEOTIDE SEQUENCE [LARGE SCALE GENOMIC DNA]</scope>
    <source>
        <strain evidence="7">OUT-0051</strain>
        <tissue evidence="7">Kidney</tissue>
    </source>
</reference>
<evidence type="ECO:0000313" key="7">
    <source>
        <dbReference type="EMBL" id="NWZ27901.1"/>
    </source>
</evidence>
<keyword evidence="2" id="KW-0479">Metal-binding</keyword>
<feature type="non-terminal residue" evidence="7">
    <location>
        <position position="1"/>
    </location>
</feature>
<feature type="domain" description="Fe2OG dioxygenase" evidence="6">
    <location>
        <begin position="28"/>
        <end position="130"/>
    </location>
</feature>
<evidence type="ECO:0000256" key="2">
    <source>
        <dbReference type="ARBA" id="ARBA00022723"/>
    </source>
</evidence>
<organism evidence="7 8">
    <name type="scientific">Asarcornis scutulata</name>
    <dbReference type="NCBI Taxonomy" id="75869"/>
    <lineage>
        <taxon>Eukaryota</taxon>
        <taxon>Metazoa</taxon>
        <taxon>Chordata</taxon>
        <taxon>Craniata</taxon>
        <taxon>Vertebrata</taxon>
        <taxon>Euteleostomi</taxon>
        <taxon>Archelosauria</taxon>
        <taxon>Archosauria</taxon>
        <taxon>Dinosauria</taxon>
        <taxon>Saurischia</taxon>
        <taxon>Theropoda</taxon>
        <taxon>Coelurosauria</taxon>
        <taxon>Aves</taxon>
        <taxon>Neognathae</taxon>
        <taxon>Galloanserae</taxon>
        <taxon>Anseriformes</taxon>
        <taxon>Anatidae</taxon>
        <taxon>Anatinae</taxon>
        <taxon>Asarcornis</taxon>
    </lineage>
</organism>
<comment type="cofactor">
    <cofactor evidence="1">
        <name>L-ascorbate</name>
        <dbReference type="ChEBI" id="CHEBI:38290"/>
    </cofactor>
</comment>
<protein>
    <submittedName>
        <fullName evidence="7">OGFD3 protein</fullName>
    </submittedName>
</protein>
<accession>A0A7K7LAE4</accession>
<evidence type="ECO:0000256" key="3">
    <source>
        <dbReference type="ARBA" id="ARBA00022964"/>
    </source>
</evidence>
<proteinExistence type="predicted"/>
<dbReference type="InterPro" id="IPR006620">
    <property type="entry name" value="Pro_4_hyd_alph"/>
</dbReference>
<keyword evidence="3" id="KW-0223">Dioxygenase</keyword>
<feature type="non-terminal residue" evidence="7">
    <location>
        <position position="140"/>
    </location>
</feature>
<evidence type="ECO:0000256" key="5">
    <source>
        <dbReference type="ARBA" id="ARBA00023004"/>
    </source>
</evidence>
<dbReference type="PANTHER" id="PTHR14650">
    <property type="entry name" value="PROLYL HYDROXYLASE-RELATED"/>
    <property type="match status" value="1"/>
</dbReference>
<dbReference type="Proteomes" id="UP000525565">
    <property type="component" value="Unassembled WGS sequence"/>
</dbReference>
<evidence type="ECO:0000256" key="1">
    <source>
        <dbReference type="ARBA" id="ARBA00001961"/>
    </source>
</evidence>
<evidence type="ECO:0000259" key="6">
    <source>
        <dbReference type="PROSITE" id="PS51471"/>
    </source>
</evidence>
<dbReference type="GO" id="GO:0051213">
    <property type="term" value="F:dioxygenase activity"/>
    <property type="evidence" value="ECO:0007669"/>
    <property type="project" value="UniProtKB-KW"/>
</dbReference>
<comment type="caution">
    <text evidence="7">The sequence shown here is derived from an EMBL/GenBank/DDBJ whole genome shotgun (WGS) entry which is preliminary data.</text>
</comment>
<dbReference type="PROSITE" id="PS51471">
    <property type="entry name" value="FE2OG_OXY"/>
    <property type="match status" value="1"/>
</dbReference>
<dbReference type="EMBL" id="VZSO01000289">
    <property type="protein sequence ID" value="NWZ27901.1"/>
    <property type="molecule type" value="Genomic_DNA"/>
</dbReference>
<gene>
    <name evidence="7" type="primary">Ogfod3</name>
    <name evidence="7" type="ORF">ASASCU_R05388</name>
</gene>
<dbReference type="SMART" id="SM00702">
    <property type="entry name" value="P4Hc"/>
    <property type="match status" value="1"/>
</dbReference>
<evidence type="ECO:0000313" key="8">
    <source>
        <dbReference type="Proteomes" id="UP000525565"/>
    </source>
</evidence>
<dbReference type="Gene3D" id="2.60.120.620">
    <property type="entry name" value="q2cbj1_9rhob like domain"/>
    <property type="match status" value="1"/>
</dbReference>
<sequence>LCSDVRRRIQEKIAQTFGISSSAMYLTKPTFFSRINSTEAKTTHDEYWHPHIDKVTYGSFDYTSLLYLSDYAEDFGGGRFVFMDEGSNKTIEPRAGRVSFFTSGSENLHRVEKVRWGTRYAITISFTCNPGHSIGDPVLT</sequence>
<dbReference type="GO" id="GO:0016705">
    <property type="term" value="F:oxidoreductase activity, acting on paired donors, with incorporation or reduction of molecular oxygen"/>
    <property type="evidence" value="ECO:0007669"/>
    <property type="project" value="InterPro"/>
</dbReference>